<proteinExistence type="predicted"/>
<dbReference type="GO" id="GO:0000160">
    <property type="term" value="P:phosphorelay signal transduction system"/>
    <property type="evidence" value="ECO:0007669"/>
    <property type="project" value="UniProtKB-KW"/>
</dbReference>
<gene>
    <name evidence="4" type="ORF">SAMN05192570_3063</name>
</gene>
<dbReference type="STRING" id="871741.SAMN05192570_3063"/>
<dbReference type="PROSITE" id="PS50894">
    <property type="entry name" value="HPT"/>
    <property type="match status" value="1"/>
</dbReference>
<dbReference type="InterPro" id="IPR008207">
    <property type="entry name" value="Sig_transdc_His_kin_Hpt_dom"/>
</dbReference>
<dbReference type="GO" id="GO:0004672">
    <property type="term" value="F:protein kinase activity"/>
    <property type="evidence" value="ECO:0007669"/>
    <property type="project" value="UniProtKB-ARBA"/>
</dbReference>
<evidence type="ECO:0000313" key="5">
    <source>
        <dbReference type="Proteomes" id="UP000198788"/>
    </source>
</evidence>
<evidence type="ECO:0000256" key="1">
    <source>
        <dbReference type="ARBA" id="ARBA00023012"/>
    </source>
</evidence>
<name>A0A1I6TAA0_9CAUL</name>
<evidence type="ECO:0000313" key="4">
    <source>
        <dbReference type="EMBL" id="SFS86131.1"/>
    </source>
</evidence>
<feature type="domain" description="HPt" evidence="3">
    <location>
        <begin position="1"/>
        <end position="89"/>
    </location>
</feature>
<dbReference type="SUPFAM" id="SSF47226">
    <property type="entry name" value="Histidine-containing phosphotransfer domain, HPT domain"/>
    <property type="match status" value="1"/>
</dbReference>
<keyword evidence="5" id="KW-1185">Reference proteome</keyword>
<sequence length="89" mass="9476">MSDPISQLRADFVRRCRDDLKRLALASPDDDDFASITHRLAGAAGSFGFSSLSEAAAAVDHSIRSGEQPATNGVDLLMCELARVADIPD</sequence>
<keyword evidence="2" id="KW-0597">Phosphoprotein</keyword>
<dbReference type="RefSeq" id="WP_092312838.1">
    <property type="nucleotide sequence ID" value="NZ_FOZV01000009.1"/>
</dbReference>
<protein>
    <submittedName>
        <fullName evidence="4">Hpt domain-containing protein</fullName>
    </submittedName>
</protein>
<reference evidence="5" key="1">
    <citation type="submission" date="2016-10" db="EMBL/GenBank/DDBJ databases">
        <authorList>
            <person name="Varghese N."/>
            <person name="Submissions S."/>
        </authorList>
    </citation>
    <scope>NUCLEOTIDE SEQUENCE [LARGE SCALE GENOMIC DNA]</scope>
    <source>
        <strain evidence="5">CGMCC 1.10683</strain>
    </source>
</reference>
<organism evidence="4 5">
    <name type="scientific">Brevundimonas viscosa</name>
    <dbReference type="NCBI Taxonomy" id="871741"/>
    <lineage>
        <taxon>Bacteria</taxon>
        <taxon>Pseudomonadati</taxon>
        <taxon>Pseudomonadota</taxon>
        <taxon>Alphaproteobacteria</taxon>
        <taxon>Caulobacterales</taxon>
        <taxon>Caulobacteraceae</taxon>
        <taxon>Brevundimonas</taxon>
    </lineage>
</organism>
<dbReference type="Proteomes" id="UP000198788">
    <property type="component" value="Unassembled WGS sequence"/>
</dbReference>
<dbReference type="EMBL" id="FOZV01000009">
    <property type="protein sequence ID" value="SFS86131.1"/>
    <property type="molecule type" value="Genomic_DNA"/>
</dbReference>
<dbReference type="InterPro" id="IPR036641">
    <property type="entry name" value="HPT_dom_sf"/>
</dbReference>
<dbReference type="Pfam" id="PF01627">
    <property type="entry name" value="Hpt"/>
    <property type="match status" value="1"/>
</dbReference>
<evidence type="ECO:0000256" key="2">
    <source>
        <dbReference type="PROSITE-ProRule" id="PRU00110"/>
    </source>
</evidence>
<dbReference type="Gene3D" id="1.20.120.160">
    <property type="entry name" value="HPT domain"/>
    <property type="match status" value="1"/>
</dbReference>
<accession>A0A1I6TAA0</accession>
<evidence type="ECO:0000259" key="3">
    <source>
        <dbReference type="PROSITE" id="PS50894"/>
    </source>
</evidence>
<dbReference type="AlphaFoldDB" id="A0A1I6TAA0"/>
<keyword evidence="1" id="KW-0902">Two-component regulatory system</keyword>
<feature type="modified residue" description="Phosphohistidine" evidence="2">
    <location>
        <position position="38"/>
    </location>
</feature>